<feature type="region of interest" description="Disordered" evidence="1">
    <location>
        <begin position="26"/>
        <end position="126"/>
    </location>
</feature>
<sequence length="126" mass="13403">MGLGRVIDRLESIRLEMLLALADRMDLSNGGTEPLVPSQPSTDGSNRATPPDSTPQCRLGPPLEATKAGAQNSLEERQESTVKPSNWSVSTVSRSSSSVTVHQAIRSISSGRNDETSASHSQEAMV</sequence>
<protein>
    <submittedName>
        <fullName evidence="2">Uncharacterized protein</fullName>
    </submittedName>
</protein>
<evidence type="ECO:0000313" key="2">
    <source>
        <dbReference type="EMBL" id="SFJ14351.1"/>
    </source>
</evidence>
<accession>A0A1I3NYS6</accession>
<organism evidence="2">
    <name type="scientific">Natronobacterium gregoryi</name>
    <dbReference type="NCBI Taxonomy" id="44930"/>
    <lineage>
        <taxon>Archaea</taxon>
        <taxon>Methanobacteriati</taxon>
        <taxon>Methanobacteriota</taxon>
        <taxon>Stenosarchaea group</taxon>
        <taxon>Halobacteria</taxon>
        <taxon>Halobacteriales</taxon>
        <taxon>Natrialbaceae</taxon>
        <taxon>Natronobacterium</taxon>
    </lineage>
</organism>
<dbReference type="EMBL" id="FORO01000015">
    <property type="protein sequence ID" value="SFJ14351.1"/>
    <property type="molecule type" value="Genomic_DNA"/>
</dbReference>
<proteinExistence type="predicted"/>
<reference evidence="2" key="1">
    <citation type="submission" date="2016-10" db="EMBL/GenBank/DDBJ databases">
        <authorList>
            <person name="de Groot N.N."/>
        </authorList>
    </citation>
    <scope>NUCLEOTIDE SEQUENCE [LARGE SCALE GENOMIC DNA]</scope>
    <source>
        <strain evidence="2">SP2</strain>
    </source>
</reference>
<feature type="compositionally biased region" description="Polar residues" evidence="1">
    <location>
        <begin position="38"/>
        <end position="48"/>
    </location>
</feature>
<name>A0A1I3NYS6_9EURY</name>
<evidence type="ECO:0000256" key="1">
    <source>
        <dbReference type="SAM" id="MobiDB-lite"/>
    </source>
</evidence>
<dbReference type="AlphaFoldDB" id="A0A1I3NYS6"/>
<gene>
    <name evidence="2" type="ORF">SAMN05443661_11565</name>
</gene>
<feature type="compositionally biased region" description="Low complexity" evidence="1">
    <location>
        <begin position="88"/>
        <end position="101"/>
    </location>
</feature>
<dbReference type="Proteomes" id="UP000182829">
    <property type="component" value="Unassembled WGS sequence"/>
</dbReference>